<dbReference type="Proteomes" id="UP000186323">
    <property type="component" value="Chromosome I"/>
</dbReference>
<protein>
    <submittedName>
        <fullName evidence="2">Uncharacterized protein</fullName>
    </submittedName>
</protein>
<reference evidence="3" key="1">
    <citation type="submission" date="2016-10" db="EMBL/GenBank/DDBJ databases">
        <authorList>
            <person name="Wegmann U."/>
        </authorList>
    </citation>
    <scope>NUCLEOTIDE SEQUENCE [LARGE SCALE GENOMIC DNA]</scope>
</reference>
<name>A0A1K1LFF0_9BACT</name>
<evidence type="ECO:0000256" key="1">
    <source>
        <dbReference type="SAM" id="MobiDB-lite"/>
    </source>
</evidence>
<feature type="region of interest" description="Disordered" evidence="1">
    <location>
        <begin position="14"/>
        <end position="46"/>
    </location>
</feature>
<keyword evidence="3" id="KW-1185">Reference proteome</keyword>
<dbReference type="AlphaFoldDB" id="A0A1K1LFF0"/>
<evidence type="ECO:0000313" key="3">
    <source>
        <dbReference type="Proteomes" id="UP000186323"/>
    </source>
</evidence>
<gene>
    <name evidence="2" type="ORF">DESPIGER_1623</name>
</gene>
<organism evidence="2 3">
    <name type="scientific">Desulfovibrio piger</name>
    <dbReference type="NCBI Taxonomy" id="901"/>
    <lineage>
        <taxon>Bacteria</taxon>
        <taxon>Pseudomonadati</taxon>
        <taxon>Thermodesulfobacteriota</taxon>
        <taxon>Desulfovibrionia</taxon>
        <taxon>Desulfovibrionales</taxon>
        <taxon>Desulfovibrionaceae</taxon>
        <taxon>Desulfovibrio</taxon>
    </lineage>
</organism>
<evidence type="ECO:0000313" key="2">
    <source>
        <dbReference type="EMBL" id="SFV73460.1"/>
    </source>
</evidence>
<dbReference type="KEGG" id="dpg:DESPIGER_1623"/>
<dbReference type="EMBL" id="LT630450">
    <property type="protein sequence ID" value="SFV73460.1"/>
    <property type="molecule type" value="Genomic_DNA"/>
</dbReference>
<sequence length="46" mass="5010">MRQCRGCVWGGWRRPVPVPEGPREGPARGKACAPMPPGDRGRDLPV</sequence>
<accession>A0A1K1LFF0</accession>
<proteinExistence type="predicted"/>